<evidence type="ECO:0000256" key="1">
    <source>
        <dbReference type="SAM" id="MobiDB-lite"/>
    </source>
</evidence>
<evidence type="ECO:0000313" key="3">
    <source>
        <dbReference type="Proteomes" id="UP001153954"/>
    </source>
</evidence>
<feature type="region of interest" description="Disordered" evidence="1">
    <location>
        <begin position="243"/>
        <end position="262"/>
    </location>
</feature>
<proteinExistence type="predicted"/>
<name>A0AAU9UQP9_EUPED</name>
<sequence length="400" mass="45872">MIKMLKRNDTIAIRNVDNGKVVGEKFDSKSYDRKFITKEEVRNVELDKYERDSLLSCDRTDSQCRDGFSNSVVKNERNKFKNESSGIDKAVLKVKSEILGTYNDNARWSENFNKGINKSNVNNDTCSTNSQKAQLVDDNDNLINRISKLNIDPNKENKNLLDQNSVKVNKNTSKSFKMFNNNINIHNNMSYNSASKSTFDDKGVFKSDDDIYENNNLCDNIVIESKVGDVIDENGSKIETALKPKHATDEEDRKNNNDTENNLDFNYIGNTINSNNIDKYDSNVKKVFSKILARKTFKDQNTDTSKYYKNNNEYKIFDKQKQLPHDNYSIDNTKGSIILSNKNLDSLDSDVDIDASNNNIVLEDNFNKINKNLNVFDAKSSKRSSLLQTKLAIYKRVHLK</sequence>
<organism evidence="2 3">
    <name type="scientific">Euphydryas editha</name>
    <name type="common">Edith's checkerspot</name>
    <dbReference type="NCBI Taxonomy" id="104508"/>
    <lineage>
        <taxon>Eukaryota</taxon>
        <taxon>Metazoa</taxon>
        <taxon>Ecdysozoa</taxon>
        <taxon>Arthropoda</taxon>
        <taxon>Hexapoda</taxon>
        <taxon>Insecta</taxon>
        <taxon>Pterygota</taxon>
        <taxon>Neoptera</taxon>
        <taxon>Endopterygota</taxon>
        <taxon>Lepidoptera</taxon>
        <taxon>Glossata</taxon>
        <taxon>Ditrysia</taxon>
        <taxon>Papilionoidea</taxon>
        <taxon>Nymphalidae</taxon>
        <taxon>Nymphalinae</taxon>
        <taxon>Euphydryas</taxon>
    </lineage>
</organism>
<evidence type="ECO:0000313" key="2">
    <source>
        <dbReference type="EMBL" id="CAH2101473.1"/>
    </source>
</evidence>
<gene>
    <name evidence="2" type="ORF">EEDITHA_LOCUS16228</name>
</gene>
<dbReference type="Proteomes" id="UP001153954">
    <property type="component" value="Unassembled WGS sequence"/>
</dbReference>
<dbReference type="AlphaFoldDB" id="A0AAU9UQP9"/>
<feature type="compositionally biased region" description="Basic and acidic residues" evidence="1">
    <location>
        <begin position="243"/>
        <end position="257"/>
    </location>
</feature>
<protein>
    <submittedName>
        <fullName evidence="2">Uncharacterized protein</fullName>
    </submittedName>
</protein>
<comment type="caution">
    <text evidence="2">The sequence shown here is derived from an EMBL/GenBank/DDBJ whole genome shotgun (WGS) entry which is preliminary data.</text>
</comment>
<accession>A0AAU9UQP9</accession>
<dbReference type="EMBL" id="CAKOGL010000023">
    <property type="protein sequence ID" value="CAH2101473.1"/>
    <property type="molecule type" value="Genomic_DNA"/>
</dbReference>
<keyword evidence="3" id="KW-1185">Reference proteome</keyword>
<reference evidence="2" key="1">
    <citation type="submission" date="2022-03" db="EMBL/GenBank/DDBJ databases">
        <authorList>
            <person name="Tunstrom K."/>
        </authorList>
    </citation>
    <scope>NUCLEOTIDE SEQUENCE</scope>
</reference>